<accession>A0A3N4LQS9</accession>
<gene>
    <name evidence="2" type="ORF">L211DRAFT_848068</name>
</gene>
<dbReference type="Proteomes" id="UP000267821">
    <property type="component" value="Unassembled WGS sequence"/>
</dbReference>
<keyword evidence="3" id="KW-1185">Reference proteome</keyword>
<protein>
    <submittedName>
        <fullName evidence="2">Uncharacterized protein</fullName>
    </submittedName>
</protein>
<dbReference type="EMBL" id="ML121538">
    <property type="protein sequence ID" value="RPB25190.1"/>
    <property type="molecule type" value="Genomic_DNA"/>
</dbReference>
<feature type="compositionally biased region" description="Polar residues" evidence="1">
    <location>
        <begin position="87"/>
        <end position="99"/>
    </location>
</feature>
<organism evidence="2 3">
    <name type="scientific">Terfezia boudieri ATCC MYA-4762</name>
    <dbReference type="NCBI Taxonomy" id="1051890"/>
    <lineage>
        <taxon>Eukaryota</taxon>
        <taxon>Fungi</taxon>
        <taxon>Dikarya</taxon>
        <taxon>Ascomycota</taxon>
        <taxon>Pezizomycotina</taxon>
        <taxon>Pezizomycetes</taxon>
        <taxon>Pezizales</taxon>
        <taxon>Pezizaceae</taxon>
        <taxon>Terfezia</taxon>
    </lineage>
</organism>
<proteinExistence type="predicted"/>
<evidence type="ECO:0000256" key="1">
    <source>
        <dbReference type="SAM" id="MobiDB-lite"/>
    </source>
</evidence>
<name>A0A3N4LQS9_9PEZI</name>
<evidence type="ECO:0000313" key="2">
    <source>
        <dbReference type="EMBL" id="RPB25190.1"/>
    </source>
</evidence>
<reference evidence="2 3" key="1">
    <citation type="journal article" date="2018" name="Nat. Ecol. Evol.">
        <title>Pezizomycetes genomes reveal the molecular basis of ectomycorrhizal truffle lifestyle.</title>
        <authorList>
            <person name="Murat C."/>
            <person name="Payen T."/>
            <person name="Noel B."/>
            <person name="Kuo A."/>
            <person name="Morin E."/>
            <person name="Chen J."/>
            <person name="Kohler A."/>
            <person name="Krizsan K."/>
            <person name="Balestrini R."/>
            <person name="Da Silva C."/>
            <person name="Montanini B."/>
            <person name="Hainaut M."/>
            <person name="Levati E."/>
            <person name="Barry K.W."/>
            <person name="Belfiori B."/>
            <person name="Cichocki N."/>
            <person name="Clum A."/>
            <person name="Dockter R.B."/>
            <person name="Fauchery L."/>
            <person name="Guy J."/>
            <person name="Iotti M."/>
            <person name="Le Tacon F."/>
            <person name="Lindquist E.A."/>
            <person name="Lipzen A."/>
            <person name="Malagnac F."/>
            <person name="Mello A."/>
            <person name="Molinier V."/>
            <person name="Miyauchi S."/>
            <person name="Poulain J."/>
            <person name="Riccioni C."/>
            <person name="Rubini A."/>
            <person name="Sitrit Y."/>
            <person name="Splivallo R."/>
            <person name="Traeger S."/>
            <person name="Wang M."/>
            <person name="Zifcakova L."/>
            <person name="Wipf D."/>
            <person name="Zambonelli A."/>
            <person name="Paolocci F."/>
            <person name="Nowrousian M."/>
            <person name="Ottonello S."/>
            <person name="Baldrian P."/>
            <person name="Spatafora J.W."/>
            <person name="Henrissat B."/>
            <person name="Nagy L.G."/>
            <person name="Aury J.M."/>
            <person name="Wincker P."/>
            <person name="Grigoriev I.V."/>
            <person name="Bonfante P."/>
            <person name="Martin F.M."/>
        </authorList>
    </citation>
    <scope>NUCLEOTIDE SEQUENCE [LARGE SCALE GENOMIC DNA]</scope>
    <source>
        <strain evidence="2 3">ATCC MYA-4762</strain>
    </source>
</reference>
<dbReference type="AlphaFoldDB" id="A0A3N4LQS9"/>
<feature type="region of interest" description="Disordered" evidence="1">
    <location>
        <begin position="74"/>
        <end position="112"/>
    </location>
</feature>
<evidence type="ECO:0000313" key="3">
    <source>
        <dbReference type="Proteomes" id="UP000267821"/>
    </source>
</evidence>
<sequence length="112" mass="12205">MTPAEEFLNGLAALQLLRPAIMLSRFMTIDLFNEPLRYEASIALSEGRIQDGMVQMPGRMELFNALFESVSDSEISGSGVEPEDTSDVSIDSQTSTPSASGEYEGANQWHGD</sequence>
<dbReference type="InParanoid" id="A0A3N4LQS9"/>